<sequence>MPYNGNAFEWRIGSRGNATYDATYVQSASSLAQIGVAMLSEQGVIAQRYKHLEILCSFIEAEYILQGPSSFRSTARISCLSQFNCIEHPLINTSMYLPRTTGWAYAITPSRPEKNGFNSISQLLLPNTSDFSRVQRNMAPLTAKEPRRACVEKLFNISRLGSQVFDISDRNGLSLRNIFGSIEYCQGWFDGRNDACALFQHYGVRLGWIRDIQLLNIAGRLGELKNRRQSLYDCMQDIGGEFLSKEELSRWLKAKRDGREFFAKNGWDVLLQWLLTETVREYVAGNTPYLPKMEEAYVKRIRKVEALLESRYGKPFFLMELVDKESMKRVTDSTSPTR</sequence>
<keyword evidence="2" id="KW-1185">Reference proteome</keyword>
<evidence type="ECO:0000313" key="2">
    <source>
        <dbReference type="Proteomes" id="UP000184330"/>
    </source>
</evidence>
<dbReference type="STRING" id="576137.A0A1L7WTR7"/>
<dbReference type="OrthoDB" id="428177at2759"/>
<reference evidence="1 2" key="1">
    <citation type="submission" date="2016-03" db="EMBL/GenBank/DDBJ databases">
        <authorList>
            <person name="Ploux O."/>
        </authorList>
    </citation>
    <scope>NUCLEOTIDE SEQUENCE [LARGE SCALE GENOMIC DNA]</scope>
    <source>
        <strain evidence="1 2">UAMH 11012</strain>
    </source>
</reference>
<organism evidence="1 2">
    <name type="scientific">Phialocephala subalpina</name>
    <dbReference type="NCBI Taxonomy" id="576137"/>
    <lineage>
        <taxon>Eukaryota</taxon>
        <taxon>Fungi</taxon>
        <taxon>Dikarya</taxon>
        <taxon>Ascomycota</taxon>
        <taxon>Pezizomycotina</taxon>
        <taxon>Leotiomycetes</taxon>
        <taxon>Helotiales</taxon>
        <taxon>Mollisiaceae</taxon>
        <taxon>Phialocephala</taxon>
        <taxon>Phialocephala fortinii species complex</taxon>
    </lineage>
</organism>
<dbReference type="Proteomes" id="UP000184330">
    <property type="component" value="Unassembled WGS sequence"/>
</dbReference>
<gene>
    <name evidence="1" type="ORF">PAC_06044</name>
</gene>
<dbReference type="PANTHER" id="PTHR43040:SF1">
    <property type="entry name" value="RIBONUCLEASE D"/>
    <property type="match status" value="1"/>
</dbReference>
<dbReference type="EMBL" id="FJOG01000007">
    <property type="protein sequence ID" value="CZR56156.1"/>
    <property type="molecule type" value="Genomic_DNA"/>
</dbReference>
<evidence type="ECO:0000313" key="1">
    <source>
        <dbReference type="EMBL" id="CZR56156.1"/>
    </source>
</evidence>
<protein>
    <submittedName>
        <fullName evidence="1">Uncharacterized protein</fullName>
    </submittedName>
</protein>
<accession>A0A1L7WTR7</accession>
<dbReference type="PANTHER" id="PTHR43040">
    <property type="entry name" value="RIBONUCLEASE D"/>
    <property type="match status" value="1"/>
</dbReference>
<name>A0A1L7WTR7_9HELO</name>
<proteinExistence type="predicted"/>
<dbReference type="AlphaFoldDB" id="A0A1L7WTR7"/>